<evidence type="ECO:0000256" key="16">
    <source>
        <dbReference type="ARBA" id="ARBA00030048"/>
    </source>
</evidence>
<comment type="function">
    <text evidence="2">Functions in two distinct reactions of the de novo folate biosynthetic pathway. Catalyzes the addition of a glutamate residue to dihydropteroate (7,8-dihydropteroate or H2Pte) to form dihydrofolate (7,8-dihydrofolate monoglutamate or H2Pte-Glu). Also catalyzes successive additions of L-glutamate to tetrahydrofolate or 10-formyltetrahydrofolate or 5,10-methylenetetrahydrofolate, leading to folylpolyglutamate derivatives.</text>
</comment>
<dbReference type="SUPFAM" id="SSF53244">
    <property type="entry name" value="MurD-like peptide ligases, peptide-binding domain"/>
    <property type="match status" value="1"/>
</dbReference>
<dbReference type="InterPro" id="IPR004101">
    <property type="entry name" value="Mur_ligase_C"/>
</dbReference>
<dbReference type="NCBIfam" id="TIGR01499">
    <property type="entry name" value="folC"/>
    <property type="match status" value="1"/>
</dbReference>
<evidence type="ECO:0000259" key="25">
    <source>
        <dbReference type="Pfam" id="PF08245"/>
    </source>
</evidence>
<dbReference type="GO" id="GO:0008841">
    <property type="term" value="F:dihydrofolate synthase activity"/>
    <property type="evidence" value="ECO:0007669"/>
    <property type="project" value="UniProtKB-EC"/>
</dbReference>
<dbReference type="InterPro" id="IPR013221">
    <property type="entry name" value="Mur_ligase_cen"/>
</dbReference>
<evidence type="ECO:0000313" key="26">
    <source>
        <dbReference type="EMBL" id="KTC78283.1"/>
    </source>
</evidence>
<evidence type="ECO:0000256" key="14">
    <source>
        <dbReference type="ARBA" id="ARBA00022842"/>
    </source>
</evidence>
<feature type="domain" description="Mur ligase C-terminal" evidence="24">
    <location>
        <begin position="285"/>
        <end position="405"/>
    </location>
</feature>
<evidence type="ECO:0000256" key="21">
    <source>
        <dbReference type="ARBA" id="ARBA00049035"/>
    </source>
</evidence>
<dbReference type="GO" id="GO:0005524">
    <property type="term" value="F:ATP binding"/>
    <property type="evidence" value="ECO:0007669"/>
    <property type="project" value="UniProtKB-KW"/>
</dbReference>
<evidence type="ECO:0000256" key="2">
    <source>
        <dbReference type="ARBA" id="ARBA00002714"/>
    </source>
</evidence>
<evidence type="ECO:0000256" key="20">
    <source>
        <dbReference type="ARBA" id="ARBA00047808"/>
    </source>
</evidence>
<comment type="pathway">
    <text evidence="4">Cofactor biosynthesis; tetrahydrofolylpolyglutamate biosynthesis.</text>
</comment>
<keyword evidence="15" id="KW-0289">Folate biosynthesis</keyword>
<evidence type="ECO:0000256" key="9">
    <source>
        <dbReference type="ARBA" id="ARBA00019357"/>
    </source>
</evidence>
<dbReference type="PANTHER" id="PTHR11136">
    <property type="entry name" value="FOLYLPOLYGLUTAMATE SYNTHASE-RELATED"/>
    <property type="match status" value="1"/>
</dbReference>
<dbReference type="SUPFAM" id="SSF53623">
    <property type="entry name" value="MurD-like peptide ligases, catalytic domain"/>
    <property type="match status" value="1"/>
</dbReference>
<accession>A0A0W0S557</accession>
<dbReference type="PROSITE" id="PS01012">
    <property type="entry name" value="FOLYLPOLYGLU_SYNT_2"/>
    <property type="match status" value="1"/>
</dbReference>
<dbReference type="PATRIC" id="fig|29422.6.peg.2738"/>
<evidence type="ECO:0000256" key="18">
    <source>
        <dbReference type="ARBA" id="ARBA00032510"/>
    </source>
</evidence>
<evidence type="ECO:0000256" key="3">
    <source>
        <dbReference type="ARBA" id="ARBA00004799"/>
    </source>
</evidence>
<dbReference type="OrthoDB" id="9809356at2"/>
<dbReference type="GO" id="GO:0046656">
    <property type="term" value="P:folic acid biosynthetic process"/>
    <property type="evidence" value="ECO:0007669"/>
    <property type="project" value="UniProtKB-KW"/>
</dbReference>
<dbReference type="GO" id="GO:0005737">
    <property type="term" value="C:cytoplasm"/>
    <property type="evidence" value="ECO:0007669"/>
    <property type="project" value="TreeGrafter"/>
</dbReference>
<evidence type="ECO:0000256" key="19">
    <source>
        <dbReference type="ARBA" id="ARBA00047493"/>
    </source>
</evidence>
<dbReference type="PANTHER" id="PTHR11136:SF0">
    <property type="entry name" value="DIHYDROFOLATE SYNTHETASE-RELATED"/>
    <property type="match status" value="1"/>
</dbReference>
<comment type="subunit">
    <text evidence="6">Monomer.</text>
</comment>
<dbReference type="Gene3D" id="3.40.1190.10">
    <property type="entry name" value="Mur-like, catalytic domain"/>
    <property type="match status" value="1"/>
</dbReference>
<evidence type="ECO:0000256" key="23">
    <source>
        <dbReference type="PIRNR" id="PIRNR001563"/>
    </source>
</evidence>
<comment type="cofactor">
    <cofactor evidence="1">
        <name>Mg(2+)</name>
        <dbReference type="ChEBI" id="CHEBI:18420"/>
    </cofactor>
</comment>
<comment type="catalytic activity">
    <reaction evidence="20">
        <text>10-formyltetrahydrofolyl-(gamma-L-Glu)(n) + L-glutamate + ATP = 10-formyltetrahydrofolyl-(gamma-L-Glu)(n+1) + ADP + phosphate + H(+)</text>
        <dbReference type="Rhea" id="RHEA:51904"/>
        <dbReference type="Rhea" id="RHEA-COMP:13088"/>
        <dbReference type="Rhea" id="RHEA-COMP:14300"/>
        <dbReference type="ChEBI" id="CHEBI:15378"/>
        <dbReference type="ChEBI" id="CHEBI:29985"/>
        <dbReference type="ChEBI" id="CHEBI:30616"/>
        <dbReference type="ChEBI" id="CHEBI:43474"/>
        <dbReference type="ChEBI" id="CHEBI:134413"/>
        <dbReference type="ChEBI" id="CHEBI:456216"/>
        <dbReference type="EC" id="6.3.2.17"/>
    </reaction>
</comment>
<dbReference type="InterPro" id="IPR036565">
    <property type="entry name" value="Mur-like_cat_sf"/>
</dbReference>
<comment type="similarity">
    <text evidence="5 23">Belongs to the folylpolyglutamate synthase family.</text>
</comment>
<dbReference type="STRING" id="29422.Lbru_2575"/>
<dbReference type="Proteomes" id="UP000054742">
    <property type="component" value="Unassembled WGS sequence"/>
</dbReference>
<comment type="catalytic activity">
    <reaction evidence="19">
        <text>(6S)-5,6,7,8-tetrahydrofolyl-(gamma-L-Glu)(n) + L-glutamate + ATP = (6S)-5,6,7,8-tetrahydrofolyl-(gamma-L-Glu)(n+1) + ADP + phosphate + H(+)</text>
        <dbReference type="Rhea" id="RHEA:10580"/>
        <dbReference type="Rhea" id="RHEA-COMP:14738"/>
        <dbReference type="Rhea" id="RHEA-COMP:14740"/>
        <dbReference type="ChEBI" id="CHEBI:15378"/>
        <dbReference type="ChEBI" id="CHEBI:29985"/>
        <dbReference type="ChEBI" id="CHEBI:30616"/>
        <dbReference type="ChEBI" id="CHEBI:43474"/>
        <dbReference type="ChEBI" id="CHEBI:141005"/>
        <dbReference type="ChEBI" id="CHEBI:456216"/>
        <dbReference type="EC" id="6.3.2.17"/>
    </reaction>
</comment>
<comment type="caution">
    <text evidence="26">The sequence shown here is derived from an EMBL/GenBank/DDBJ whole genome shotgun (WGS) entry which is preliminary data.</text>
</comment>
<evidence type="ECO:0000259" key="24">
    <source>
        <dbReference type="Pfam" id="PF02875"/>
    </source>
</evidence>
<evidence type="ECO:0000256" key="15">
    <source>
        <dbReference type="ARBA" id="ARBA00022909"/>
    </source>
</evidence>
<gene>
    <name evidence="26" type="primary">folC</name>
    <name evidence="26" type="ORF">Lbru_2575</name>
</gene>
<keyword evidence="14" id="KW-0460">Magnesium</keyword>
<dbReference type="FunFam" id="3.40.1190.10:FF:000004">
    <property type="entry name" value="Dihydrofolate synthase/folylpolyglutamate synthase"/>
    <property type="match status" value="1"/>
</dbReference>
<dbReference type="EMBL" id="LNXV01000033">
    <property type="protein sequence ID" value="KTC78283.1"/>
    <property type="molecule type" value="Genomic_DNA"/>
</dbReference>
<keyword evidence="10 23" id="KW-0436">Ligase</keyword>
<comment type="pathway">
    <text evidence="3">Cofactor biosynthesis; tetrahydrofolate biosynthesis; 7,8-dihydrofolate from 2-amino-4-hydroxy-6-hydroxymethyl-7,8-dihydropteridine diphosphate and 4-aminobenzoate: step 2/2.</text>
</comment>
<dbReference type="PIRSF" id="PIRSF001563">
    <property type="entry name" value="Folylpolyglu_synth"/>
    <property type="match status" value="1"/>
</dbReference>
<dbReference type="Pfam" id="PF02875">
    <property type="entry name" value="Mur_ligase_C"/>
    <property type="match status" value="1"/>
</dbReference>
<dbReference type="GO" id="GO:0004326">
    <property type="term" value="F:tetrahydrofolylpolyglutamate synthase activity"/>
    <property type="evidence" value="ECO:0007669"/>
    <property type="project" value="UniProtKB-EC"/>
</dbReference>
<comment type="catalytic activity">
    <reaction evidence="21">
        <text>(6R)-5,10-methylenetetrahydrofolyl-(gamma-L-Glu)(n) + L-glutamate + ATP = (6R)-5,10-methylenetetrahydrofolyl-(gamma-L-Glu)(n+1) + ADP + phosphate + H(+)</text>
        <dbReference type="Rhea" id="RHEA:51912"/>
        <dbReference type="Rhea" id="RHEA-COMP:13257"/>
        <dbReference type="Rhea" id="RHEA-COMP:13258"/>
        <dbReference type="ChEBI" id="CHEBI:15378"/>
        <dbReference type="ChEBI" id="CHEBI:29985"/>
        <dbReference type="ChEBI" id="CHEBI:30616"/>
        <dbReference type="ChEBI" id="CHEBI:43474"/>
        <dbReference type="ChEBI" id="CHEBI:136572"/>
        <dbReference type="ChEBI" id="CHEBI:456216"/>
        <dbReference type="EC" id="6.3.2.17"/>
    </reaction>
</comment>
<dbReference type="InterPro" id="IPR018109">
    <property type="entry name" value="Folylpolyglutamate_synth_CS"/>
</dbReference>
<keyword evidence="27" id="KW-1185">Reference proteome</keyword>
<dbReference type="EC" id="6.3.2.17" evidence="8"/>
<dbReference type="GO" id="GO:0046654">
    <property type="term" value="P:tetrahydrofolate biosynthetic process"/>
    <property type="evidence" value="ECO:0007669"/>
    <property type="project" value="UniProtKB-UniPathway"/>
</dbReference>
<protein>
    <recommendedName>
        <fullName evidence="9">Dihydrofolate synthase/folylpolyglutamate synthase</fullName>
        <ecNumber evidence="7">6.3.2.12</ecNumber>
        <ecNumber evidence="8">6.3.2.17</ecNumber>
    </recommendedName>
    <alternativeName>
        <fullName evidence="18">Folylpoly-gamma-glutamate synthetase-dihydrofolate synthetase</fullName>
    </alternativeName>
    <alternativeName>
        <fullName evidence="16">Folylpolyglutamate synthetase</fullName>
    </alternativeName>
    <alternativeName>
        <fullName evidence="17">Tetrahydrofolylpolyglutamate synthase</fullName>
    </alternativeName>
</protein>
<evidence type="ECO:0000256" key="12">
    <source>
        <dbReference type="ARBA" id="ARBA00022741"/>
    </source>
</evidence>
<feature type="domain" description="Mur ligase central" evidence="25">
    <location>
        <begin position="50"/>
        <end position="222"/>
    </location>
</feature>
<evidence type="ECO:0000256" key="1">
    <source>
        <dbReference type="ARBA" id="ARBA00001946"/>
    </source>
</evidence>
<evidence type="ECO:0000256" key="17">
    <source>
        <dbReference type="ARBA" id="ARBA00030592"/>
    </source>
</evidence>
<evidence type="ECO:0000256" key="11">
    <source>
        <dbReference type="ARBA" id="ARBA00022723"/>
    </source>
</evidence>
<evidence type="ECO:0000256" key="22">
    <source>
        <dbReference type="ARBA" id="ARBA00049161"/>
    </source>
</evidence>
<evidence type="ECO:0000256" key="13">
    <source>
        <dbReference type="ARBA" id="ARBA00022840"/>
    </source>
</evidence>
<reference evidence="26 27" key="1">
    <citation type="submission" date="2015-11" db="EMBL/GenBank/DDBJ databases">
        <title>Genomic analysis of 38 Legionella species identifies large and diverse effector repertoires.</title>
        <authorList>
            <person name="Burstein D."/>
            <person name="Amaro F."/>
            <person name="Zusman T."/>
            <person name="Lifshitz Z."/>
            <person name="Cohen O."/>
            <person name="Gilbert J.A."/>
            <person name="Pupko T."/>
            <person name="Shuman H.A."/>
            <person name="Segal G."/>
        </authorList>
    </citation>
    <scope>NUCLEOTIDE SEQUENCE [LARGE SCALE GENOMIC DNA]</scope>
    <source>
        <strain evidence="26 27">ATCC 43878</strain>
    </source>
</reference>
<organism evidence="26 27">
    <name type="scientific">Legionella brunensis</name>
    <dbReference type="NCBI Taxonomy" id="29422"/>
    <lineage>
        <taxon>Bacteria</taxon>
        <taxon>Pseudomonadati</taxon>
        <taxon>Pseudomonadota</taxon>
        <taxon>Gammaproteobacteria</taxon>
        <taxon>Legionellales</taxon>
        <taxon>Legionellaceae</taxon>
        <taxon>Legionella</taxon>
    </lineage>
</organism>
<proteinExistence type="inferred from homology"/>
<dbReference type="EC" id="6.3.2.12" evidence="7"/>
<dbReference type="UniPathway" id="UPA00077">
    <property type="reaction ID" value="UER00157"/>
</dbReference>
<evidence type="ECO:0000256" key="4">
    <source>
        <dbReference type="ARBA" id="ARBA00005150"/>
    </source>
</evidence>
<evidence type="ECO:0000256" key="6">
    <source>
        <dbReference type="ARBA" id="ARBA00011245"/>
    </source>
</evidence>
<dbReference type="AlphaFoldDB" id="A0A0W0S557"/>
<dbReference type="NCBIfam" id="NF008101">
    <property type="entry name" value="PRK10846.1"/>
    <property type="match status" value="1"/>
</dbReference>
<comment type="catalytic activity">
    <reaction evidence="22">
        <text>7,8-dihydropteroate + L-glutamate + ATP = 7,8-dihydrofolate + ADP + phosphate + H(+)</text>
        <dbReference type="Rhea" id="RHEA:23584"/>
        <dbReference type="ChEBI" id="CHEBI:15378"/>
        <dbReference type="ChEBI" id="CHEBI:17839"/>
        <dbReference type="ChEBI" id="CHEBI:29985"/>
        <dbReference type="ChEBI" id="CHEBI:30616"/>
        <dbReference type="ChEBI" id="CHEBI:43474"/>
        <dbReference type="ChEBI" id="CHEBI:57451"/>
        <dbReference type="ChEBI" id="CHEBI:456216"/>
        <dbReference type="EC" id="6.3.2.12"/>
    </reaction>
</comment>
<dbReference type="RefSeq" id="WP_058442546.1">
    <property type="nucleotide sequence ID" value="NZ_CAAAHU010000004.1"/>
</dbReference>
<dbReference type="InterPro" id="IPR001645">
    <property type="entry name" value="Folylpolyglutamate_synth"/>
</dbReference>
<dbReference type="GO" id="GO:0046872">
    <property type="term" value="F:metal ion binding"/>
    <property type="evidence" value="ECO:0007669"/>
    <property type="project" value="UniProtKB-KW"/>
</dbReference>
<keyword evidence="12 23" id="KW-0547">Nucleotide-binding</keyword>
<evidence type="ECO:0000256" key="8">
    <source>
        <dbReference type="ARBA" id="ARBA00013025"/>
    </source>
</evidence>
<evidence type="ECO:0000313" key="27">
    <source>
        <dbReference type="Proteomes" id="UP000054742"/>
    </source>
</evidence>
<evidence type="ECO:0000256" key="5">
    <source>
        <dbReference type="ARBA" id="ARBA00008276"/>
    </source>
</evidence>
<dbReference type="Pfam" id="PF08245">
    <property type="entry name" value="Mur_ligase_M"/>
    <property type="match status" value="1"/>
</dbReference>
<dbReference type="InterPro" id="IPR036615">
    <property type="entry name" value="Mur_ligase_C_dom_sf"/>
</dbReference>
<evidence type="ECO:0000256" key="10">
    <source>
        <dbReference type="ARBA" id="ARBA00022598"/>
    </source>
</evidence>
<keyword evidence="11" id="KW-0479">Metal-binding</keyword>
<evidence type="ECO:0000256" key="7">
    <source>
        <dbReference type="ARBA" id="ARBA00013023"/>
    </source>
</evidence>
<keyword evidence="13 23" id="KW-0067">ATP-binding</keyword>
<sequence>MKQCKYFTIDEWLHFLENRHQQEIQLGLTRIKQVAESLHLLHTTAKVISVAGTNGKGSTVAALEAIYLEAGYKVGSYTSPHLVSFNERIRVNQEKIVDEDLVEAFCAIEIGRGAIDLTYFETATLAALWYFKKYPLDVLILEVGLGGRLDATNIIDSDLAIITTIDFDHQEFLGESKEAIGYEKAGILRTEKPFIYADENPPKSIIAEASLLKCMSYVCGADYSYYLTNQSLIFAHQDELIELPRLPLHANSIAAAAMATLSLKSILPINQRSIIQGVKNLFLPGRLHRIEGRVTTVLDVSHNPQAVAYLANYIKDFHCQGSIHAVFSALKDKDIPALIAPLSGIVDYWYPALLSGKRAASREQFGAAFQIYDIVSFCYDDPLLAYQAACNVANPGDLIIVYGSFVTVGQVLPAVSNTTRAEET</sequence>
<name>A0A0W0S557_9GAMM</name>
<dbReference type="Gene3D" id="3.90.190.20">
    <property type="entry name" value="Mur ligase, C-terminal domain"/>
    <property type="match status" value="1"/>
</dbReference>